<gene>
    <name evidence="1" type="ORF">EZS28_011808</name>
</gene>
<accession>A0A5J4WCU6</accession>
<dbReference type="AlphaFoldDB" id="A0A5J4WCU6"/>
<dbReference type="EMBL" id="SNRW01002471">
    <property type="protein sequence ID" value="KAA6392660.1"/>
    <property type="molecule type" value="Genomic_DNA"/>
</dbReference>
<dbReference type="Proteomes" id="UP000324800">
    <property type="component" value="Unassembled WGS sequence"/>
</dbReference>
<proteinExistence type="predicted"/>
<sequence length="154" mass="17681">MINQGKKSSKSKSDHELSENAAYRFGGQIYGMINANIARNRSRQKQQDPESDSQWGAHMQNKKFIQLNYQRLRTEQLSRIPQLVRQRGLKLKKGMTQAEQQVIENEILRMDPSITAAAEAHGSVFAISNPAARRRIYTEGFPNCLLQELYEMNI</sequence>
<evidence type="ECO:0000313" key="2">
    <source>
        <dbReference type="Proteomes" id="UP000324800"/>
    </source>
</evidence>
<evidence type="ECO:0000313" key="1">
    <source>
        <dbReference type="EMBL" id="KAA6392660.1"/>
    </source>
</evidence>
<comment type="caution">
    <text evidence="1">The sequence shown here is derived from an EMBL/GenBank/DDBJ whole genome shotgun (WGS) entry which is preliminary data.</text>
</comment>
<reference evidence="1 2" key="1">
    <citation type="submission" date="2019-03" db="EMBL/GenBank/DDBJ databases">
        <title>Single cell metagenomics reveals metabolic interactions within the superorganism composed of flagellate Streblomastix strix and complex community of Bacteroidetes bacteria on its surface.</title>
        <authorList>
            <person name="Treitli S.C."/>
            <person name="Kolisko M."/>
            <person name="Husnik F."/>
            <person name="Keeling P."/>
            <person name="Hampl V."/>
        </authorList>
    </citation>
    <scope>NUCLEOTIDE SEQUENCE [LARGE SCALE GENOMIC DNA]</scope>
    <source>
        <strain evidence="1">ST1C</strain>
    </source>
</reference>
<name>A0A5J4WCU6_9EUKA</name>
<protein>
    <submittedName>
        <fullName evidence="1">Uncharacterized protein</fullName>
    </submittedName>
</protein>
<organism evidence="1 2">
    <name type="scientific">Streblomastix strix</name>
    <dbReference type="NCBI Taxonomy" id="222440"/>
    <lineage>
        <taxon>Eukaryota</taxon>
        <taxon>Metamonada</taxon>
        <taxon>Preaxostyla</taxon>
        <taxon>Oxymonadida</taxon>
        <taxon>Streblomastigidae</taxon>
        <taxon>Streblomastix</taxon>
    </lineage>
</organism>